<sequence>MLRARKILGYVADRIEPAQDPATAMPPEEYLELYCNNQLIPAKMTLATIRTHIWRGGGDVLLHYKSNGKRRILHSAETFESAAPEDADASQPAASNSPPMAL</sequence>
<feature type="compositionally biased region" description="Polar residues" evidence="1">
    <location>
        <begin position="92"/>
        <end position="102"/>
    </location>
</feature>
<dbReference type="OrthoDB" id="2421129at2759"/>
<dbReference type="InterPro" id="IPR021772">
    <property type="entry name" value="WDR48/Bun107"/>
</dbReference>
<gene>
    <name evidence="2" type="ORF">AWRI4620_LOCUS3843</name>
</gene>
<organism evidence="2 3">
    <name type="scientific">Aureobasidium uvarum</name>
    <dbReference type="NCBI Taxonomy" id="2773716"/>
    <lineage>
        <taxon>Eukaryota</taxon>
        <taxon>Fungi</taxon>
        <taxon>Dikarya</taxon>
        <taxon>Ascomycota</taxon>
        <taxon>Pezizomycotina</taxon>
        <taxon>Dothideomycetes</taxon>
        <taxon>Dothideomycetidae</taxon>
        <taxon>Dothideales</taxon>
        <taxon>Saccotheciaceae</taxon>
        <taxon>Aureobasidium</taxon>
    </lineage>
</organism>
<dbReference type="EMBL" id="CAINUL010000005">
    <property type="protein sequence ID" value="CAD0109588.1"/>
    <property type="molecule type" value="Genomic_DNA"/>
</dbReference>
<name>A0A9N8PST8_9PEZI</name>
<feature type="region of interest" description="Disordered" evidence="1">
    <location>
        <begin position="78"/>
        <end position="102"/>
    </location>
</feature>
<keyword evidence="3" id="KW-1185">Reference proteome</keyword>
<comment type="caution">
    <text evidence="2">The sequence shown here is derived from an EMBL/GenBank/DDBJ whole genome shotgun (WGS) entry which is preliminary data.</text>
</comment>
<dbReference type="Pfam" id="PF11816">
    <property type="entry name" value="DUF3337"/>
    <property type="match status" value="1"/>
</dbReference>
<reference evidence="2" key="1">
    <citation type="submission" date="2020-06" db="EMBL/GenBank/DDBJ databases">
        <authorList>
            <person name="Onetto C."/>
        </authorList>
    </citation>
    <scope>NUCLEOTIDE SEQUENCE</scope>
</reference>
<protein>
    <submittedName>
        <fullName evidence="2">Uncharacterized protein</fullName>
    </submittedName>
</protein>
<proteinExistence type="predicted"/>
<evidence type="ECO:0000313" key="2">
    <source>
        <dbReference type="EMBL" id="CAD0109588.1"/>
    </source>
</evidence>
<dbReference type="AlphaFoldDB" id="A0A9N8PST8"/>
<accession>A0A9N8PST8</accession>
<evidence type="ECO:0000256" key="1">
    <source>
        <dbReference type="SAM" id="MobiDB-lite"/>
    </source>
</evidence>
<dbReference type="Proteomes" id="UP000745764">
    <property type="component" value="Unassembled WGS sequence"/>
</dbReference>
<evidence type="ECO:0000313" key="3">
    <source>
        <dbReference type="Proteomes" id="UP000745764"/>
    </source>
</evidence>